<evidence type="ECO:0000259" key="1">
    <source>
        <dbReference type="Pfam" id="PF04754"/>
    </source>
</evidence>
<accession>A0ABX1TDA2</accession>
<proteinExistence type="predicted"/>
<dbReference type="InterPro" id="IPR006842">
    <property type="entry name" value="Transposase_31"/>
</dbReference>
<name>A0ABX1TDA2_9PROT</name>
<organism evidence="2 3">
    <name type="scientific">Candidatus Accumulibacter contiguus</name>
    <dbReference type="NCBI Taxonomy" id="2954381"/>
    <lineage>
        <taxon>Bacteria</taxon>
        <taxon>Pseudomonadati</taxon>
        <taxon>Pseudomonadota</taxon>
        <taxon>Betaproteobacteria</taxon>
        <taxon>Candidatus Accumulibacter</taxon>
    </lineage>
</organism>
<evidence type="ECO:0000313" key="3">
    <source>
        <dbReference type="Proteomes" id="UP000886469"/>
    </source>
</evidence>
<dbReference type="EMBL" id="SPMX01000041">
    <property type="protein sequence ID" value="NMQ06363.1"/>
    <property type="molecule type" value="Genomic_DNA"/>
</dbReference>
<protein>
    <recommendedName>
        <fullName evidence="1">Transposase (putative) YhgA-like domain-containing protein</fullName>
    </recommendedName>
</protein>
<feature type="domain" description="Transposase (putative) YhgA-like" evidence="1">
    <location>
        <begin position="11"/>
        <end position="72"/>
    </location>
</feature>
<dbReference type="RefSeq" id="WP_169070917.1">
    <property type="nucleotide sequence ID" value="NZ_SPMX01000041.1"/>
</dbReference>
<dbReference type="Pfam" id="PF04754">
    <property type="entry name" value="Transposase_31"/>
    <property type="match status" value="1"/>
</dbReference>
<sequence length="86" mass="9895">MTALNSPHDHFEHKSYVESRIGLDLLRYRVRIWEQWMNAGNSGRLPVIVPVVVYHGTATWRVSRQFADEVEDAPACAPMCRRVSIT</sequence>
<keyword evidence="3" id="KW-1185">Reference proteome</keyword>
<gene>
    <name evidence="2" type="ORF">E4Q08_14445</name>
</gene>
<comment type="caution">
    <text evidence="2">The sequence shown here is derived from an EMBL/GenBank/DDBJ whole genome shotgun (WGS) entry which is preliminary data.</text>
</comment>
<reference evidence="2" key="1">
    <citation type="submission" date="2019-03" db="EMBL/GenBank/DDBJ databases">
        <title>Metabolic reconstructions from genomes of highly enriched 'Candidatus Accumulibacter' and 'Candidatus Competibacter' bioreactor populations.</title>
        <authorList>
            <person name="Annavajhala M.K."/>
            <person name="Welles L."/>
            <person name="Abbas B."/>
            <person name="Sorokin D."/>
            <person name="Park H."/>
            <person name="Van Loosdrecht M."/>
            <person name="Chandran K."/>
        </authorList>
    </citation>
    <scope>NUCLEOTIDE SEQUENCE</scope>
    <source>
        <strain evidence="2">SBR_L</strain>
    </source>
</reference>
<evidence type="ECO:0000313" key="2">
    <source>
        <dbReference type="EMBL" id="NMQ06363.1"/>
    </source>
</evidence>
<dbReference type="Proteomes" id="UP000886469">
    <property type="component" value="Unassembled WGS sequence"/>
</dbReference>